<evidence type="ECO:0000313" key="2">
    <source>
        <dbReference type="EMBL" id="THU93114.1"/>
    </source>
</evidence>
<dbReference type="AlphaFoldDB" id="A0A4S8LU93"/>
<proteinExistence type="predicted"/>
<feature type="compositionally biased region" description="Polar residues" evidence="1">
    <location>
        <begin position="106"/>
        <end position="128"/>
    </location>
</feature>
<protein>
    <submittedName>
        <fullName evidence="2">Uncharacterized protein</fullName>
    </submittedName>
</protein>
<feature type="region of interest" description="Disordered" evidence="1">
    <location>
        <begin position="1"/>
        <end position="23"/>
    </location>
</feature>
<evidence type="ECO:0000256" key="1">
    <source>
        <dbReference type="SAM" id="MobiDB-lite"/>
    </source>
</evidence>
<accession>A0A4S8LU93</accession>
<organism evidence="2 3">
    <name type="scientific">Dendrothele bispora (strain CBS 962.96)</name>
    <dbReference type="NCBI Taxonomy" id="1314807"/>
    <lineage>
        <taxon>Eukaryota</taxon>
        <taxon>Fungi</taxon>
        <taxon>Dikarya</taxon>
        <taxon>Basidiomycota</taxon>
        <taxon>Agaricomycotina</taxon>
        <taxon>Agaricomycetes</taxon>
        <taxon>Agaricomycetidae</taxon>
        <taxon>Agaricales</taxon>
        <taxon>Agaricales incertae sedis</taxon>
        <taxon>Dendrothele</taxon>
    </lineage>
</organism>
<feature type="compositionally biased region" description="Low complexity" evidence="1">
    <location>
        <begin position="89"/>
        <end position="104"/>
    </location>
</feature>
<keyword evidence="3" id="KW-1185">Reference proteome</keyword>
<gene>
    <name evidence="2" type="ORF">K435DRAFT_799960</name>
</gene>
<feature type="region of interest" description="Disordered" evidence="1">
    <location>
        <begin position="79"/>
        <end position="185"/>
    </location>
</feature>
<name>A0A4S8LU93_DENBC</name>
<feature type="compositionally biased region" description="Basic and acidic residues" evidence="1">
    <location>
        <begin position="131"/>
        <end position="170"/>
    </location>
</feature>
<reference evidence="2 3" key="1">
    <citation type="journal article" date="2019" name="Nat. Ecol. Evol.">
        <title>Megaphylogeny resolves global patterns of mushroom evolution.</title>
        <authorList>
            <person name="Varga T."/>
            <person name="Krizsan K."/>
            <person name="Foldi C."/>
            <person name="Dima B."/>
            <person name="Sanchez-Garcia M."/>
            <person name="Sanchez-Ramirez S."/>
            <person name="Szollosi G.J."/>
            <person name="Szarkandi J.G."/>
            <person name="Papp V."/>
            <person name="Albert L."/>
            <person name="Andreopoulos W."/>
            <person name="Angelini C."/>
            <person name="Antonin V."/>
            <person name="Barry K.W."/>
            <person name="Bougher N.L."/>
            <person name="Buchanan P."/>
            <person name="Buyck B."/>
            <person name="Bense V."/>
            <person name="Catcheside P."/>
            <person name="Chovatia M."/>
            <person name="Cooper J."/>
            <person name="Damon W."/>
            <person name="Desjardin D."/>
            <person name="Finy P."/>
            <person name="Geml J."/>
            <person name="Haridas S."/>
            <person name="Hughes K."/>
            <person name="Justo A."/>
            <person name="Karasinski D."/>
            <person name="Kautmanova I."/>
            <person name="Kiss B."/>
            <person name="Kocsube S."/>
            <person name="Kotiranta H."/>
            <person name="LaButti K.M."/>
            <person name="Lechner B.E."/>
            <person name="Liimatainen K."/>
            <person name="Lipzen A."/>
            <person name="Lukacs Z."/>
            <person name="Mihaltcheva S."/>
            <person name="Morgado L.N."/>
            <person name="Niskanen T."/>
            <person name="Noordeloos M.E."/>
            <person name="Ohm R.A."/>
            <person name="Ortiz-Santana B."/>
            <person name="Ovrebo C."/>
            <person name="Racz N."/>
            <person name="Riley R."/>
            <person name="Savchenko A."/>
            <person name="Shiryaev A."/>
            <person name="Soop K."/>
            <person name="Spirin V."/>
            <person name="Szebenyi C."/>
            <person name="Tomsovsky M."/>
            <person name="Tulloss R.E."/>
            <person name="Uehling J."/>
            <person name="Grigoriev I.V."/>
            <person name="Vagvolgyi C."/>
            <person name="Papp T."/>
            <person name="Martin F.M."/>
            <person name="Miettinen O."/>
            <person name="Hibbett D.S."/>
            <person name="Nagy L.G."/>
        </authorList>
    </citation>
    <scope>NUCLEOTIDE SEQUENCE [LARGE SCALE GENOMIC DNA]</scope>
    <source>
        <strain evidence="2 3">CBS 962.96</strain>
    </source>
</reference>
<sequence length="185" mass="21380">MAKRNKKDTEEPAKRGAPSQFDAIREEWLREKVQEYLDVNEKKAKSKWLNQAVEEWFEAFPYHRDDEPEEFRVITYLKEKTKSKSHPLSTPSQQTSSSPTSETSCKYPTSSPGNAQPDESPNDGTSTKGKPVSEADKFENQLRELSDEALEDLKRRRVEKRKEYSQDASKRKAIRAWSPDADVHC</sequence>
<evidence type="ECO:0000313" key="3">
    <source>
        <dbReference type="Proteomes" id="UP000297245"/>
    </source>
</evidence>
<dbReference type="EMBL" id="ML179258">
    <property type="protein sequence ID" value="THU93114.1"/>
    <property type="molecule type" value="Genomic_DNA"/>
</dbReference>
<dbReference type="Proteomes" id="UP000297245">
    <property type="component" value="Unassembled WGS sequence"/>
</dbReference>